<dbReference type="OrthoDB" id="14252at2759"/>
<dbReference type="InterPro" id="IPR023395">
    <property type="entry name" value="MCP_dom_sf"/>
</dbReference>
<dbReference type="PROSITE" id="PS01309">
    <property type="entry name" value="UPF0057"/>
    <property type="match status" value="1"/>
</dbReference>
<feature type="transmembrane region" description="Helical" evidence="11">
    <location>
        <begin position="87"/>
        <end position="110"/>
    </location>
</feature>
<evidence type="ECO:0000256" key="8">
    <source>
        <dbReference type="ARBA" id="ARBA00023128"/>
    </source>
</evidence>
<evidence type="ECO:0000256" key="10">
    <source>
        <dbReference type="PROSITE-ProRule" id="PRU00282"/>
    </source>
</evidence>
<comment type="similarity">
    <text evidence="2">Belongs to the mitochondrial carrier (TC 2.A.29) family.</text>
</comment>
<dbReference type="Proteomes" id="UP000239899">
    <property type="component" value="Unassembled WGS sequence"/>
</dbReference>
<dbReference type="PANTHER" id="PTHR45624:SF12">
    <property type="entry name" value="MITOCHONDRIAL ORNITHINE TRANSPORTER 1"/>
    <property type="match status" value="1"/>
</dbReference>
<feature type="repeat" description="Solcar" evidence="10">
    <location>
        <begin position="131"/>
        <end position="227"/>
    </location>
</feature>
<reference evidence="12 13" key="1">
    <citation type="journal article" date="2018" name="Plant J.">
        <title>Genome sequences of Chlorella sorokiniana UTEX 1602 and Micractinium conductrix SAG 241.80: implications to maltose excretion by a green alga.</title>
        <authorList>
            <person name="Arriola M.B."/>
            <person name="Velmurugan N."/>
            <person name="Zhang Y."/>
            <person name="Plunkett M.H."/>
            <person name="Hondzo H."/>
            <person name="Barney B.M."/>
        </authorList>
    </citation>
    <scope>NUCLEOTIDE SEQUENCE [LARGE SCALE GENOMIC DNA]</scope>
    <source>
        <strain evidence="13">UTEX 1602</strain>
    </source>
</reference>
<feature type="transmembrane region" description="Helical" evidence="11">
    <location>
        <begin position="445"/>
        <end position="471"/>
    </location>
</feature>
<dbReference type="GO" id="GO:1990575">
    <property type="term" value="P:mitochondrial L-ornithine transmembrane transport"/>
    <property type="evidence" value="ECO:0007669"/>
    <property type="project" value="TreeGrafter"/>
</dbReference>
<feature type="transmembrane region" description="Helical" evidence="11">
    <location>
        <begin position="838"/>
        <end position="857"/>
    </location>
</feature>
<feature type="transmembrane region" description="Helical" evidence="11">
    <location>
        <begin position="375"/>
        <end position="399"/>
    </location>
</feature>
<evidence type="ECO:0000256" key="11">
    <source>
        <dbReference type="SAM" id="Phobius"/>
    </source>
</evidence>
<evidence type="ECO:0000313" key="13">
    <source>
        <dbReference type="Proteomes" id="UP000239899"/>
    </source>
</evidence>
<dbReference type="Gene3D" id="1.20.1530.20">
    <property type="match status" value="2"/>
</dbReference>
<dbReference type="AlphaFoldDB" id="A0A2P6THF8"/>
<dbReference type="InterPro" id="IPR018108">
    <property type="entry name" value="MCP_transmembrane"/>
</dbReference>
<comment type="subcellular location">
    <subcellularLocation>
        <location evidence="1">Mitochondrion membrane</location>
        <topology evidence="1">Multi-pass membrane protein</topology>
    </subcellularLocation>
</comment>
<name>A0A2P6THF8_CHLSO</name>
<sequence length="905" mass="95564">MVARTINETLMEVEHTPPVHKRVLDVLPGVSGGVTRVLVGQPFDTIKTRLQVMGQGTALAKMLPPSDVYINSSDCLKKMVRNEGALSLYRGVVAPLLGNMVLLGIHFPTFSNTRKYLESVDATPAGEFPYWKVLAAGGAAGLAGSFISCPSEHIRTKMQLQRRAALAAQMGLKAQGLETYKGSWDCAVQILRNHGIKGLYRGMTSTVLRDIQGYAWFFLCYEATLHALAGPAHTRSELDYKHVLGAGVMAGFGLWGSMFPIDTIKSKMQGDSLSNPQYRNTLDCLRQSVAVEGFGGLFRGFGAAMYRAIPVNAGIFLAVEGTRQLLNKYEGYIDEKLGISVPASAATHLRLPAITGIMLAGVASGPYGFGLLSTAGVASLSPLMHACLSLIALAAGAELHLPELQRLRKQVACLTGAISFCSWAMVYICMRLLSGSLPFVQPLSAPHVTAVCTLASTLAVARSPASLIAVLKELEGKGTYCSLVAAVVVVKDVLLFAAFAVNVELARTLVGRHEVGGAALLLLLRPAAAIVMSVGLGGLAGSLLSKLLRLCHAGAAALHPHSHPHSPAADARHVLGGNSGRLLAPIARLLRQPAAARLRPAVPLLVAASTFTAAEVLGAEPLLTCVAAGLAASNWRQDQKEGRDASELLSADLARLAPLTNALFFGLVGASLKLRAVRDSLWAAAILYVVRLAGVWLGCWLGAGAGGTPPDVGQRLWMGMITQAGIALGLAQSVAARFPTWGPDFAALWAGVVMMNLLTGPPLFKAAIIAAGEARLQGSKPGEQLIGGGEPVGGERTGLPVASVPLRDIGLIIVAIFLPPLAVFIHENACNSRVVINLLLTLLIWIPGIIHAIWVCFKSPKPLAVFIHENSCNSSVIINILLTILGWLPGIIHAIWVLLSRRSAI</sequence>
<feature type="transmembrane region" description="Helical" evidence="11">
    <location>
        <begin position="130"/>
        <end position="149"/>
    </location>
</feature>
<keyword evidence="8" id="KW-0496">Mitochondrion</keyword>
<evidence type="ECO:0000256" key="1">
    <source>
        <dbReference type="ARBA" id="ARBA00004225"/>
    </source>
</evidence>
<keyword evidence="6" id="KW-0677">Repeat</keyword>
<keyword evidence="4" id="KW-0813">Transport</keyword>
<evidence type="ECO:0000256" key="6">
    <source>
        <dbReference type="ARBA" id="ARBA00022737"/>
    </source>
</evidence>
<evidence type="ECO:0000256" key="2">
    <source>
        <dbReference type="ARBA" id="ARBA00006375"/>
    </source>
</evidence>
<keyword evidence="13" id="KW-1185">Reference proteome</keyword>
<dbReference type="GO" id="GO:0031966">
    <property type="term" value="C:mitochondrial membrane"/>
    <property type="evidence" value="ECO:0007669"/>
    <property type="project" value="UniProtKB-SubCell"/>
</dbReference>
<dbReference type="Gene3D" id="1.50.40.10">
    <property type="entry name" value="Mitochondrial carrier domain"/>
    <property type="match status" value="1"/>
</dbReference>
<evidence type="ECO:0000256" key="7">
    <source>
        <dbReference type="ARBA" id="ARBA00022989"/>
    </source>
</evidence>
<feature type="transmembrane region" description="Helical" evidence="11">
    <location>
        <begin position="877"/>
        <end position="899"/>
    </location>
</feature>
<dbReference type="InterPro" id="IPR038770">
    <property type="entry name" value="Na+/solute_symporter_sf"/>
</dbReference>
<keyword evidence="5 10" id="KW-0812">Transmembrane</keyword>
<feature type="repeat" description="Solcar" evidence="10">
    <location>
        <begin position="238"/>
        <end position="325"/>
    </location>
</feature>
<dbReference type="EMBL" id="LHPG02000016">
    <property type="protein sequence ID" value="PRW33725.1"/>
    <property type="molecule type" value="Genomic_DNA"/>
</dbReference>
<keyword evidence="7 11" id="KW-1133">Transmembrane helix</keyword>
<feature type="transmembrane region" description="Helical" evidence="11">
    <location>
        <begin position="483"/>
        <end position="503"/>
    </location>
</feature>
<comment type="similarity">
    <text evidence="3">Belongs to the UPF0057 (PMP3) family.</text>
</comment>
<dbReference type="GO" id="GO:0000064">
    <property type="term" value="F:L-ornithine transmembrane transporter activity"/>
    <property type="evidence" value="ECO:0007669"/>
    <property type="project" value="TreeGrafter"/>
</dbReference>
<dbReference type="Pfam" id="PF01679">
    <property type="entry name" value="Pmp3"/>
    <property type="match status" value="2"/>
</dbReference>
<organism evidence="12 13">
    <name type="scientific">Chlorella sorokiniana</name>
    <name type="common">Freshwater green alga</name>
    <dbReference type="NCBI Taxonomy" id="3076"/>
    <lineage>
        <taxon>Eukaryota</taxon>
        <taxon>Viridiplantae</taxon>
        <taxon>Chlorophyta</taxon>
        <taxon>core chlorophytes</taxon>
        <taxon>Trebouxiophyceae</taxon>
        <taxon>Chlorellales</taxon>
        <taxon>Chlorellaceae</taxon>
        <taxon>Chlorella clade</taxon>
        <taxon>Chlorella</taxon>
    </lineage>
</organism>
<dbReference type="PANTHER" id="PTHR45624">
    <property type="entry name" value="MITOCHONDRIAL BASIC AMINO ACIDS TRANSPORTER-RELATED"/>
    <property type="match status" value="1"/>
</dbReference>
<dbReference type="InterPro" id="IPR050567">
    <property type="entry name" value="Mitochondrial_Carrier"/>
</dbReference>
<evidence type="ECO:0000256" key="5">
    <source>
        <dbReference type="ARBA" id="ARBA00022692"/>
    </source>
</evidence>
<dbReference type="STRING" id="3076.A0A2P6THF8"/>
<evidence type="ECO:0000256" key="3">
    <source>
        <dbReference type="ARBA" id="ARBA00009530"/>
    </source>
</evidence>
<keyword evidence="9 10" id="KW-0472">Membrane</keyword>
<gene>
    <name evidence="12" type="ORF">C2E21_7663</name>
</gene>
<feature type="transmembrane region" description="Helical" evidence="11">
    <location>
        <begin position="715"/>
        <end position="735"/>
    </location>
</feature>
<dbReference type="InterPro" id="IPR000612">
    <property type="entry name" value="PMP3"/>
</dbReference>
<dbReference type="Pfam" id="PF00153">
    <property type="entry name" value="Mito_carr"/>
    <property type="match status" value="3"/>
</dbReference>
<dbReference type="PROSITE" id="PS50920">
    <property type="entry name" value="SOLCAR"/>
    <property type="match status" value="3"/>
</dbReference>
<proteinExistence type="inferred from homology"/>
<comment type="caution">
    <text evidence="12">The sequence shown here is derived from an EMBL/GenBank/DDBJ whole genome shotgun (WGS) entry which is preliminary data.</text>
</comment>
<evidence type="ECO:0000256" key="9">
    <source>
        <dbReference type="ARBA" id="ARBA00023136"/>
    </source>
</evidence>
<feature type="transmembrane region" description="Helical" evidence="11">
    <location>
        <begin position="411"/>
        <end position="433"/>
    </location>
</feature>
<feature type="transmembrane region" description="Helical" evidence="11">
    <location>
        <begin position="747"/>
        <end position="771"/>
    </location>
</feature>
<dbReference type="SUPFAM" id="SSF103506">
    <property type="entry name" value="Mitochondrial carrier"/>
    <property type="match status" value="1"/>
</dbReference>
<protein>
    <submittedName>
        <fullName evidence="12">Low-CO2-inducible chloroplast envelope</fullName>
    </submittedName>
</protein>
<feature type="repeat" description="Solcar" evidence="10">
    <location>
        <begin position="20"/>
        <end position="116"/>
    </location>
</feature>
<evidence type="ECO:0000313" key="12">
    <source>
        <dbReference type="EMBL" id="PRW33725.1"/>
    </source>
</evidence>
<feature type="transmembrane region" description="Helical" evidence="11">
    <location>
        <begin position="515"/>
        <end position="540"/>
    </location>
</feature>
<feature type="transmembrane region" description="Helical" evidence="11">
    <location>
        <begin position="809"/>
        <end position="826"/>
    </location>
</feature>
<feature type="transmembrane region" description="Helical" evidence="11">
    <location>
        <begin position="349"/>
        <end position="369"/>
    </location>
</feature>
<evidence type="ECO:0000256" key="4">
    <source>
        <dbReference type="ARBA" id="ARBA00022448"/>
    </source>
</evidence>
<feature type="transmembrane region" description="Helical" evidence="11">
    <location>
        <begin position="681"/>
        <end position="703"/>
    </location>
</feature>
<accession>A0A2P6THF8</accession>